<feature type="transmembrane region" description="Helical" evidence="10">
    <location>
        <begin position="290"/>
        <end position="311"/>
    </location>
</feature>
<dbReference type="InterPro" id="IPR004856">
    <property type="entry name" value="Glyco_trans_ALG6/ALG8"/>
</dbReference>
<evidence type="ECO:0000256" key="3">
    <source>
        <dbReference type="ARBA" id="ARBA00008715"/>
    </source>
</evidence>
<keyword evidence="13" id="KW-1185">Reference proteome</keyword>
<evidence type="ECO:0000256" key="4">
    <source>
        <dbReference type="ARBA" id="ARBA00022676"/>
    </source>
</evidence>
<dbReference type="PANTHER" id="PTHR12413:SF1">
    <property type="entry name" value="DOLICHYL PYROPHOSPHATE MAN9GLCNAC2 ALPHA-1,3-GLUCOSYLTRANSFERASE"/>
    <property type="match status" value="1"/>
</dbReference>
<dbReference type="AlphaFoldDB" id="A0AAV8XL80"/>
<dbReference type="Pfam" id="PF03155">
    <property type="entry name" value="Alg6_Alg8"/>
    <property type="match status" value="1"/>
</dbReference>
<dbReference type="EMBL" id="JANEYF010003098">
    <property type="protein sequence ID" value="KAJ8939294.1"/>
    <property type="molecule type" value="Genomic_DNA"/>
</dbReference>
<organism evidence="12 13">
    <name type="scientific">Rhamnusium bicolor</name>
    <dbReference type="NCBI Taxonomy" id="1586634"/>
    <lineage>
        <taxon>Eukaryota</taxon>
        <taxon>Metazoa</taxon>
        <taxon>Ecdysozoa</taxon>
        <taxon>Arthropoda</taxon>
        <taxon>Hexapoda</taxon>
        <taxon>Insecta</taxon>
        <taxon>Pterygota</taxon>
        <taxon>Neoptera</taxon>
        <taxon>Endopterygota</taxon>
        <taxon>Coleoptera</taxon>
        <taxon>Polyphaga</taxon>
        <taxon>Cucujiformia</taxon>
        <taxon>Chrysomeloidea</taxon>
        <taxon>Cerambycidae</taxon>
        <taxon>Lepturinae</taxon>
        <taxon>Rhagiini</taxon>
        <taxon>Rhamnusium</taxon>
    </lineage>
</organism>
<sequence length="465" mass="53829">MNCKISCETWLVIFGTLLAILLRCCTSLHPYSGEATPPMYGDYEAQRHWMEVTTNLPTNQWYVNTSDNDLNYWGLDYPPMTAYHMYLCGRAANLINENFTKLHDSRGYESDTHKVFMRYTVLIGDVFLFIPAIILYYQTTVKIGKTQDNEIKKKKQKSSKTLNEIKPMNASLSIVLALLYPGIILIDHGHFQYNCISLAFAIFATTLRVYLSLGKVLFWGILRLMKIGTTVIVMFMIIWYPFTFDLDDFELVLLRQFPIARGVFEDKVANIWCALNVVFKFKTTLDNYQMMRICLFTTLSALFPSSVDLFLRPNLRKFVLSLINSSLAFFLFSFQVHEKTILLVAIPVLIISIEHAYRSSLNTQDGLAEYYRSLLATLLDIEYKKATQLDILKMTYQQVIKNSDALKTLIFHFAIPPTRYPDLYPLLISVYACVHFVGFFVYFNVKQLRIPQQFEDIKNVKVKSS</sequence>
<feature type="transmembrane region" description="Helical" evidence="10">
    <location>
        <begin position="191"/>
        <end position="211"/>
    </location>
</feature>
<comment type="similarity">
    <text evidence="3 10">Belongs to the ALG6/ALG8 glucosyltransferase family.</text>
</comment>
<evidence type="ECO:0000256" key="2">
    <source>
        <dbReference type="ARBA" id="ARBA00004922"/>
    </source>
</evidence>
<accession>A0AAV8XL80</accession>
<feature type="transmembrane region" description="Helical" evidence="10">
    <location>
        <begin position="116"/>
        <end position="137"/>
    </location>
</feature>
<comment type="caution">
    <text evidence="12">The sequence shown here is derived from an EMBL/GenBank/DDBJ whole genome shotgun (WGS) entry which is preliminary data.</text>
</comment>
<dbReference type="EC" id="2.4.1.-" evidence="10"/>
<evidence type="ECO:0000256" key="6">
    <source>
        <dbReference type="ARBA" id="ARBA00022692"/>
    </source>
</evidence>
<feature type="transmembrane region" description="Helical" evidence="10">
    <location>
        <begin position="423"/>
        <end position="443"/>
    </location>
</feature>
<dbReference type="GO" id="GO:0005789">
    <property type="term" value="C:endoplasmic reticulum membrane"/>
    <property type="evidence" value="ECO:0007669"/>
    <property type="project" value="UniProtKB-SubCell"/>
</dbReference>
<feature type="signal peptide" evidence="11">
    <location>
        <begin position="1"/>
        <end position="27"/>
    </location>
</feature>
<evidence type="ECO:0000256" key="5">
    <source>
        <dbReference type="ARBA" id="ARBA00022679"/>
    </source>
</evidence>
<evidence type="ECO:0000256" key="10">
    <source>
        <dbReference type="RuleBase" id="RU363110"/>
    </source>
</evidence>
<keyword evidence="4 10" id="KW-0328">Glycosyltransferase</keyword>
<keyword evidence="11" id="KW-0732">Signal</keyword>
<comment type="pathway">
    <text evidence="2 10">Protein modification; protein glycosylation.</text>
</comment>
<evidence type="ECO:0000313" key="13">
    <source>
        <dbReference type="Proteomes" id="UP001162156"/>
    </source>
</evidence>
<keyword evidence="8 10" id="KW-1133">Transmembrane helix</keyword>
<evidence type="ECO:0000313" key="12">
    <source>
        <dbReference type="EMBL" id="KAJ8939294.1"/>
    </source>
</evidence>
<keyword evidence="7 10" id="KW-0256">Endoplasmic reticulum</keyword>
<feature type="transmembrane region" description="Helical" evidence="10">
    <location>
        <begin position="167"/>
        <end position="185"/>
    </location>
</feature>
<evidence type="ECO:0000256" key="7">
    <source>
        <dbReference type="ARBA" id="ARBA00022824"/>
    </source>
</evidence>
<comment type="subcellular location">
    <subcellularLocation>
        <location evidence="1 10">Endoplasmic reticulum membrane</location>
        <topology evidence="1 10">Multi-pass membrane protein</topology>
    </subcellularLocation>
</comment>
<feature type="chain" id="PRO_5043832656" description="Alpha-1,3-glucosyltransferase" evidence="11">
    <location>
        <begin position="28"/>
        <end position="465"/>
    </location>
</feature>
<keyword evidence="6 10" id="KW-0812">Transmembrane</keyword>
<evidence type="ECO:0000256" key="11">
    <source>
        <dbReference type="SAM" id="SignalP"/>
    </source>
</evidence>
<name>A0AAV8XL80_9CUCU</name>
<proteinExistence type="inferred from homology"/>
<feature type="transmembrane region" description="Helical" evidence="10">
    <location>
        <begin position="318"/>
        <end position="334"/>
    </location>
</feature>
<keyword evidence="9 10" id="KW-0472">Membrane</keyword>
<evidence type="ECO:0000256" key="9">
    <source>
        <dbReference type="ARBA" id="ARBA00023136"/>
    </source>
</evidence>
<keyword evidence="5 10" id="KW-0808">Transferase</keyword>
<protein>
    <recommendedName>
        <fullName evidence="10">Alpha-1,3-glucosyltransferase</fullName>
        <ecNumber evidence="10">2.4.1.-</ecNumber>
    </recommendedName>
</protein>
<comment type="caution">
    <text evidence="10">Lacks conserved residue(s) required for the propagation of feature annotation.</text>
</comment>
<reference evidence="12" key="1">
    <citation type="journal article" date="2023" name="Insect Mol. Biol.">
        <title>Genome sequencing provides insights into the evolution of gene families encoding plant cell wall-degrading enzymes in longhorned beetles.</title>
        <authorList>
            <person name="Shin N.R."/>
            <person name="Okamura Y."/>
            <person name="Kirsch R."/>
            <person name="Pauchet Y."/>
        </authorList>
    </citation>
    <scope>NUCLEOTIDE SEQUENCE</scope>
    <source>
        <strain evidence="12">RBIC_L_NR</strain>
    </source>
</reference>
<dbReference type="GO" id="GO:0042281">
    <property type="term" value="F:dolichyl pyrophosphate Man9GlcNAc2 alpha-1,3-glucosyltransferase activity"/>
    <property type="evidence" value="ECO:0007669"/>
    <property type="project" value="TreeGrafter"/>
</dbReference>
<gene>
    <name evidence="12" type="ORF">NQ314_011151</name>
</gene>
<evidence type="ECO:0000256" key="8">
    <source>
        <dbReference type="ARBA" id="ARBA00022989"/>
    </source>
</evidence>
<dbReference type="Proteomes" id="UP001162156">
    <property type="component" value="Unassembled WGS sequence"/>
</dbReference>
<dbReference type="PANTHER" id="PTHR12413">
    <property type="entry name" value="DOLICHYL GLYCOSYLTRANSFERASE"/>
    <property type="match status" value="1"/>
</dbReference>
<evidence type="ECO:0000256" key="1">
    <source>
        <dbReference type="ARBA" id="ARBA00004477"/>
    </source>
</evidence>
<feature type="transmembrane region" description="Helical" evidence="10">
    <location>
        <begin position="223"/>
        <end position="242"/>
    </location>
</feature>